<dbReference type="InterPro" id="IPR008422">
    <property type="entry name" value="KN_HD"/>
</dbReference>
<dbReference type="PANTHER" id="PTHR11211">
    <property type="entry name" value="IROQUOIS-CLASS HOMEODOMAIN PROTEIN IRX"/>
    <property type="match status" value="1"/>
</dbReference>
<keyword evidence="3 6" id="KW-0238">DNA-binding</keyword>
<protein>
    <submittedName>
        <fullName evidence="9">Uncharacterized protein LOC115877532 isoform X1</fullName>
    </submittedName>
</protein>
<dbReference type="GO" id="GO:0000978">
    <property type="term" value="F:RNA polymerase II cis-regulatory region sequence-specific DNA binding"/>
    <property type="evidence" value="ECO:0007669"/>
    <property type="project" value="TreeGrafter"/>
</dbReference>
<evidence type="ECO:0000313" key="9">
    <source>
        <dbReference type="RefSeq" id="XP_030749617.1"/>
    </source>
</evidence>
<proteinExistence type="inferred from homology"/>
<dbReference type="InterPro" id="IPR009057">
    <property type="entry name" value="Homeodomain-like_sf"/>
</dbReference>
<comment type="similarity">
    <text evidence="2">Belongs to the TALE/IRO homeobox family.</text>
</comment>
<gene>
    <name evidence="9" type="primary">LOC115877532</name>
</gene>
<organism evidence="8 9">
    <name type="scientific">Sitophilus oryzae</name>
    <name type="common">Rice weevil</name>
    <name type="synonym">Curculio oryzae</name>
    <dbReference type="NCBI Taxonomy" id="7048"/>
    <lineage>
        <taxon>Eukaryota</taxon>
        <taxon>Metazoa</taxon>
        <taxon>Ecdysozoa</taxon>
        <taxon>Arthropoda</taxon>
        <taxon>Hexapoda</taxon>
        <taxon>Insecta</taxon>
        <taxon>Pterygota</taxon>
        <taxon>Neoptera</taxon>
        <taxon>Endopterygota</taxon>
        <taxon>Coleoptera</taxon>
        <taxon>Polyphaga</taxon>
        <taxon>Cucujiformia</taxon>
        <taxon>Curculionidae</taxon>
        <taxon>Dryophthorinae</taxon>
        <taxon>Sitophilus</taxon>
    </lineage>
</organism>
<dbReference type="OrthoDB" id="21495at2759"/>
<evidence type="ECO:0000256" key="1">
    <source>
        <dbReference type="ARBA" id="ARBA00004123"/>
    </source>
</evidence>
<keyword evidence="8" id="KW-1185">Reference proteome</keyword>
<dbReference type="SUPFAM" id="SSF46689">
    <property type="entry name" value="Homeodomain-like"/>
    <property type="match status" value="1"/>
</dbReference>
<evidence type="ECO:0000256" key="6">
    <source>
        <dbReference type="PROSITE-ProRule" id="PRU00108"/>
    </source>
</evidence>
<keyword evidence="5 6" id="KW-0539">Nucleus</keyword>
<dbReference type="GeneID" id="115877532"/>
<dbReference type="GO" id="GO:0007517">
    <property type="term" value="P:muscle organ development"/>
    <property type="evidence" value="ECO:0007669"/>
    <property type="project" value="TreeGrafter"/>
</dbReference>
<evidence type="ECO:0000256" key="3">
    <source>
        <dbReference type="ARBA" id="ARBA00023125"/>
    </source>
</evidence>
<dbReference type="GO" id="GO:0000981">
    <property type="term" value="F:DNA-binding transcription factor activity, RNA polymerase II-specific"/>
    <property type="evidence" value="ECO:0007669"/>
    <property type="project" value="TreeGrafter"/>
</dbReference>
<dbReference type="PROSITE" id="PS50071">
    <property type="entry name" value="HOMEOBOX_2"/>
    <property type="match status" value="1"/>
</dbReference>
<dbReference type="CDD" id="cd00086">
    <property type="entry name" value="homeodomain"/>
    <property type="match status" value="1"/>
</dbReference>
<accession>A0A6J2XED9</accession>
<dbReference type="GO" id="GO:0009887">
    <property type="term" value="P:animal organ morphogenesis"/>
    <property type="evidence" value="ECO:0007669"/>
    <property type="project" value="UniProtKB-ARBA"/>
</dbReference>
<keyword evidence="4 6" id="KW-0371">Homeobox</keyword>
<reference evidence="9" key="1">
    <citation type="submission" date="2025-08" db="UniProtKB">
        <authorList>
            <consortium name="RefSeq"/>
        </authorList>
    </citation>
    <scope>IDENTIFICATION</scope>
    <source>
        <tissue evidence="9">Gonads</tissue>
    </source>
</reference>
<evidence type="ECO:0000259" key="7">
    <source>
        <dbReference type="PROSITE" id="PS50071"/>
    </source>
</evidence>
<dbReference type="InterPro" id="IPR001356">
    <property type="entry name" value="HD"/>
</dbReference>
<dbReference type="GO" id="GO:0001654">
    <property type="term" value="P:eye development"/>
    <property type="evidence" value="ECO:0007669"/>
    <property type="project" value="UniProtKB-ARBA"/>
</dbReference>
<dbReference type="KEGG" id="soy:115877532"/>
<dbReference type="Gene3D" id="1.10.10.60">
    <property type="entry name" value="Homeodomain-like"/>
    <property type="match status" value="1"/>
</dbReference>
<dbReference type="Pfam" id="PF05920">
    <property type="entry name" value="Homeobox_KN"/>
    <property type="match status" value="1"/>
</dbReference>
<sequence>MLSNTISIFTAFCDTFLKLRILYIFVGNWSGTRVDCRTSGGEFARGVDKMKRPVRNKRYSRRTYGEERRPPKRLFTPEIKRFLKDWLVRRRDNPYPNRDEKKLLAVQTGLTYIQVCNWFANWRRKLKNAGKHPQKKTWGDLIKTYNSQVQGNVEHFSICSEDSIWEEPEESYDEAQFQQFEEKYAQSQLNQNCGPFFNNNNSEIQNQCYYVSSTTELEQDNPFSQSTNKFKHHIMEKYVKDCQSLAYSNNELAEDKPSMIAKWLQSAERFRPNENSFIDWSIPKSQKRKSCKADNDMLLVHGKEELDAAEALTSLANSNRQS</sequence>
<dbReference type="GO" id="GO:0048468">
    <property type="term" value="P:cell development"/>
    <property type="evidence" value="ECO:0007669"/>
    <property type="project" value="TreeGrafter"/>
</dbReference>
<name>A0A6J2XED9_SITOR</name>
<feature type="domain" description="Homeobox" evidence="7">
    <location>
        <begin position="66"/>
        <end position="129"/>
    </location>
</feature>
<evidence type="ECO:0000256" key="4">
    <source>
        <dbReference type="ARBA" id="ARBA00023155"/>
    </source>
</evidence>
<dbReference type="AlphaFoldDB" id="A0A6J2XED9"/>
<dbReference type="GO" id="GO:0048646">
    <property type="term" value="P:anatomical structure formation involved in morphogenesis"/>
    <property type="evidence" value="ECO:0007669"/>
    <property type="project" value="UniProtKB-ARBA"/>
</dbReference>
<dbReference type="RefSeq" id="XP_030749617.1">
    <property type="nucleotide sequence ID" value="XM_030893757.1"/>
</dbReference>
<dbReference type="SMART" id="SM00389">
    <property type="entry name" value="HOX"/>
    <property type="match status" value="1"/>
</dbReference>
<evidence type="ECO:0000256" key="2">
    <source>
        <dbReference type="ARBA" id="ARBA00008446"/>
    </source>
</evidence>
<comment type="subcellular location">
    <subcellularLocation>
        <location evidence="1 6">Nucleus</location>
    </subcellularLocation>
</comment>
<evidence type="ECO:0000313" key="8">
    <source>
        <dbReference type="Proteomes" id="UP000504635"/>
    </source>
</evidence>
<feature type="DNA-binding region" description="Homeobox" evidence="6">
    <location>
        <begin position="68"/>
        <end position="130"/>
    </location>
</feature>
<dbReference type="PANTHER" id="PTHR11211:SF3">
    <property type="entry name" value="HOMEOBOX PROTEIN MOHAWK"/>
    <property type="match status" value="1"/>
</dbReference>
<dbReference type="GO" id="GO:0005634">
    <property type="term" value="C:nucleus"/>
    <property type="evidence" value="ECO:0007669"/>
    <property type="project" value="UniProtKB-SubCell"/>
</dbReference>
<dbReference type="InParanoid" id="A0A6J2XED9"/>
<dbReference type="Proteomes" id="UP000504635">
    <property type="component" value="Unplaced"/>
</dbReference>
<evidence type="ECO:0000256" key="5">
    <source>
        <dbReference type="ARBA" id="ARBA00023242"/>
    </source>
</evidence>
<dbReference type="FunCoup" id="A0A6J2XED9">
    <property type="interactions" value="351"/>
</dbReference>